<name>A0A545UF69_9GAMM</name>
<protein>
    <recommendedName>
        <fullName evidence="3">Porin</fullName>
    </recommendedName>
</protein>
<accession>A0A545UF69</accession>
<evidence type="ECO:0000313" key="2">
    <source>
        <dbReference type="Proteomes" id="UP000315439"/>
    </source>
</evidence>
<dbReference type="Proteomes" id="UP000315439">
    <property type="component" value="Unassembled WGS sequence"/>
</dbReference>
<dbReference type="RefSeq" id="WP_142892631.1">
    <property type="nucleotide sequence ID" value="NZ_ML660162.1"/>
</dbReference>
<reference evidence="1 2" key="1">
    <citation type="submission" date="2019-07" db="EMBL/GenBank/DDBJ databases">
        <title>Draft genome for Aliikangiella sp. M105.</title>
        <authorList>
            <person name="Wang G."/>
        </authorList>
    </citation>
    <scope>NUCLEOTIDE SEQUENCE [LARGE SCALE GENOMIC DNA]</scope>
    <source>
        <strain evidence="1 2">M105</strain>
    </source>
</reference>
<comment type="caution">
    <text evidence="1">The sequence shown here is derived from an EMBL/GenBank/DDBJ whole genome shotgun (WGS) entry which is preliminary data.</text>
</comment>
<sequence>MTIWAQSYLNKIATFKKDKTLAKPGSLLISAGILLFSSTAWSGAWVPEVGSGYSKFAFSDYKADDFFGDNATSVDFSGQNYSYYGEYGFTKDFAIYGTLLYQDLEQINNAGVASESSGFGDTEIGIRYQWQAQPFVVSTSFLVKLPFLYDENDALPRGNGQEDYELRILFGRSLNEYGYLGFEAGYRLRTGAPSDEYRYLFEYGFSVSDNFYLRTKVDTTISANNADTVSNNSNLSITPEFDLTKLELTAGWTLGDAKSSKEKWGVEITYRQDLDGENTLEGDGFEIGLTRVF</sequence>
<dbReference type="EMBL" id="VIKS01000004">
    <property type="protein sequence ID" value="TQV88122.1"/>
    <property type="molecule type" value="Genomic_DNA"/>
</dbReference>
<evidence type="ECO:0008006" key="3">
    <source>
        <dbReference type="Google" id="ProtNLM"/>
    </source>
</evidence>
<dbReference type="AlphaFoldDB" id="A0A545UF69"/>
<gene>
    <name evidence="1" type="ORF">FLL46_06235</name>
</gene>
<organism evidence="1 2">
    <name type="scientific">Aliikangiella coralliicola</name>
    <dbReference type="NCBI Taxonomy" id="2592383"/>
    <lineage>
        <taxon>Bacteria</taxon>
        <taxon>Pseudomonadati</taxon>
        <taxon>Pseudomonadota</taxon>
        <taxon>Gammaproteobacteria</taxon>
        <taxon>Oceanospirillales</taxon>
        <taxon>Pleioneaceae</taxon>
        <taxon>Aliikangiella</taxon>
    </lineage>
</organism>
<evidence type="ECO:0000313" key="1">
    <source>
        <dbReference type="EMBL" id="TQV88122.1"/>
    </source>
</evidence>
<proteinExistence type="predicted"/>
<dbReference type="OrthoDB" id="5297564at2"/>
<keyword evidence="2" id="KW-1185">Reference proteome</keyword>